<protein>
    <submittedName>
        <fullName evidence="4">Anti-sigma-V factor rsiV</fullName>
    </submittedName>
</protein>
<feature type="transmembrane region" description="Helical" evidence="1">
    <location>
        <begin position="42"/>
        <end position="62"/>
    </location>
</feature>
<evidence type="ECO:0000313" key="4">
    <source>
        <dbReference type="EMBL" id="TQQ85512.1"/>
    </source>
</evidence>
<dbReference type="Pfam" id="PF13739">
    <property type="entry name" value="PdaC"/>
    <property type="match status" value="1"/>
</dbReference>
<dbReference type="InterPro" id="IPR037126">
    <property type="entry name" value="PdaC/RsiV-like_sf"/>
</dbReference>
<feature type="domain" description="Deacetylase PdaC" evidence="3">
    <location>
        <begin position="92"/>
        <end position="174"/>
    </location>
</feature>
<dbReference type="Pfam" id="PF11738">
    <property type="entry name" value="DUF3298"/>
    <property type="match status" value="1"/>
</dbReference>
<dbReference type="OrthoDB" id="4990at2"/>
<dbReference type="InterPro" id="IPR021729">
    <property type="entry name" value="DUF3298"/>
</dbReference>
<dbReference type="Proteomes" id="UP000317863">
    <property type="component" value="Unassembled WGS sequence"/>
</dbReference>
<dbReference type="InterPro" id="IPR025303">
    <property type="entry name" value="PdaC"/>
</dbReference>
<name>A0A544QXM3_9FIRM</name>
<keyword evidence="1" id="KW-0472">Membrane</keyword>
<dbReference type="EMBL" id="SGJB01000002">
    <property type="protein sequence ID" value="TQQ85512.1"/>
    <property type="molecule type" value="Genomic_DNA"/>
</dbReference>
<evidence type="ECO:0000259" key="2">
    <source>
        <dbReference type="Pfam" id="PF11738"/>
    </source>
</evidence>
<feature type="domain" description="DUF3298" evidence="2">
    <location>
        <begin position="201"/>
        <end position="276"/>
    </location>
</feature>
<accession>A0A544QXM3</accession>
<comment type="caution">
    <text evidence="4">The sequence shown here is derived from an EMBL/GenBank/DDBJ whole genome shotgun (WGS) entry which is preliminary data.</text>
</comment>
<dbReference type="AlphaFoldDB" id="A0A544QXM3"/>
<dbReference type="Gene3D" id="3.30.565.40">
    <property type="entry name" value="Fervidobacterium nodosum Rt17-B1 like"/>
    <property type="match status" value="1"/>
</dbReference>
<proteinExistence type="predicted"/>
<organism evidence="4 5">
    <name type="scientific">Peptacetobacter hominis</name>
    <dbReference type="NCBI Taxonomy" id="2743610"/>
    <lineage>
        <taxon>Bacteria</taxon>
        <taxon>Bacillati</taxon>
        <taxon>Bacillota</taxon>
        <taxon>Clostridia</taxon>
        <taxon>Peptostreptococcales</taxon>
        <taxon>Peptostreptococcaceae</taxon>
        <taxon>Peptacetobacter</taxon>
    </lineage>
</organism>
<dbReference type="RefSeq" id="WP_142535216.1">
    <property type="nucleotide sequence ID" value="NZ_SGJB01000002.1"/>
</dbReference>
<keyword evidence="1" id="KW-0812">Transmembrane</keyword>
<reference evidence="4 5" key="1">
    <citation type="submission" date="2019-02" db="EMBL/GenBank/DDBJ databases">
        <title>Peptostreptococcaceae bacterium ZHW00191 nov., a new bacterium isolated from the human gut.</title>
        <authorList>
            <person name="Zhou H.-W."/>
            <person name="Chen X.-J."/>
        </authorList>
    </citation>
    <scope>NUCLEOTIDE SEQUENCE [LARGE SCALE GENOMIC DNA]</scope>
    <source>
        <strain evidence="4 5">ZHW00191</strain>
    </source>
</reference>
<evidence type="ECO:0000313" key="5">
    <source>
        <dbReference type="Proteomes" id="UP000317863"/>
    </source>
</evidence>
<keyword evidence="1" id="KW-1133">Transmembrane helix</keyword>
<evidence type="ECO:0000256" key="1">
    <source>
        <dbReference type="SAM" id="Phobius"/>
    </source>
</evidence>
<dbReference type="Gene3D" id="3.90.640.20">
    <property type="entry name" value="Heat-shock cognate protein, ATPase"/>
    <property type="match status" value="1"/>
</dbReference>
<keyword evidence="5" id="KW-1185">Reference proteome</keyword>
<evidence type="ECO:0000259" key="3">
    <source>
        <dbReference type="Pfam" id="PF13739"/>
    </source>
</evidence>
<sequence length="284" mass="32467">MREHKRLDNIKKEYMNIEIPENLDFVVDKALNKNKKTSNRKIIKYISTAAACFAIVVATVNFSPTVADALEDIPVVDNIINVITFKNYRINEEGVDVSIKVPHIDGLEDKELQYKMNSEFEKQGKEIYNQYLDEISRLKAENKKGNESFSSWYEIKNENKDVISLVVYNYSSSGSSNTERTFYNIDKNTKTALTLEGMFAGTDYIDAISANIKEQMRNRMKTENTAFYFVDTEDGFKSIDKNQDFYINADGEIVICFDKYEVAPGSQGVSEFTIPSSVTDKLLK</sequence>
<gene>
    <name evidence="4" type="ORF">EXD82_01830</name>
</gene>